<comment type="similarity">
    <text evidence="3">Belongs to the BBS4 family.</text>
</comment>
<name>A0A9N9DCI8_9GLOM</name>
<evidence type="ECO:0000256" key="1">
    <source>
        <dbReference type="ARBA" id="ARBA00022737"/>
    </source>
</evidence>
<accession>A0A9N9DCI8</accession>
<evidence type="ECO:0000256" key="5">
    <source>
        <dbReference type="SAM" id="MobiDB-lite"/>
    </source>
</evidence>
<dbReference type="InterPro" id="IPR011990">
    <property type="entry name" value="TPR-like_helical_dom_sf"/>
</dbReference>
<dbReference type="PANTHER" id="PTHR44186:SF1">
    <property type="entry name" value="BARDET-BIEDL SYNDROME 4 PROTEIN"/>
    <property type="match status" value="1"/>
</dbReference>
<gene>
    <name evidence="6" type="ORF">POCULU_LOCUS8874</name>
</gene>
<dbReference type="EMBL" id="CAJVPJ010002853">
    <property type="protein sequence ID" value="CAG8630601.1"/>
    <property type="molecule type" value="Genomic_DNA"/>
</dbReference>
<evidence type="ECO:0000256" key="3">
    <source>
        <dbReference type="ARBA" id="ARBA00023778"/>
    </source>
</evidence>
<dbReference type="SMART" id="SM00028">
    <property type="entry name" value="TPR"/>
    <property type="match status" value="3"/>
</dbReference>
<dbReference type="PROSITE" id="PS50005">
    <property type="entry name" value="TPR"/>
    <property type="match status" value="1"/>
</dbReference>
<dbReference type="PANTHER" id="PTHR44186">
    <property type="match status" value="1"/>
</dbReference>
<dbReference type="InterPro" id="IPR019734">
    <property type="entry name" value="TPR_rpt"/>
</dbReference>
<keyword evidence="2 4" id="KW-0802">TPR repeat</keyword>
<feature type="region of interest" description="Disordered" evidence="5">
    <location>
        <begin position="324"/>
        <end position="359"/>
    </location>
</feature>
<evidence type="ECO:0000256" key="2">
    <source>
        <dbReference type="ARBA" id="ARBA00022803"/>
    </source>
</evidence>
<keyword evidence="1" id="KW-0677">Repeat</keyword>
<evidence type="ECO:0000313" key="6">
    <source>
        <dbReference type="EMBL" id="CAG8630601.1"/>
    </source>
</evidence>
<organism evidence="6 7">
    <name type="scientific">Paraglomus occultum</name>
    <dbReference type="NCBI Taxonomy" id="144539"/>
    <lineage>
        <taxon>Eukaryota</taxon>
        <taxon>Fungi</taxon>
        <taxon>Fungi incertae sedis</taxon>
        <taxon>Mucoromycota</taxon>
        <taxon>Glomeromycotina</taxon>
        <taxon>Glomeromycetes</taxon>
        <taxon>Paraglomerales</taxon>
        <taxon>Paraglomeraceae</taxon>
        <taxon>Paraglomus</taxon>
    </lineage>
</organism>
<sequence length="359" mass="40864">MTSSTPTTSQSVIRNIETSSNVTDLLEKITSFIDTCEFQSAHILCTRALSIEPENSQLLETTGTIELELEMYEQAREHFAKAISISPTTGYSIYMYMGQMSEGLDSVRYFQQGVDLMSNELSQVDGNSDEAKTLRRKISSALCSMTEIYLTDCCFEPDAEMKCDLYLNQAVDVDNESPEVYQLLASVRLSQERIEEAKLALEKSMSFWENKDLGDQSVPSYELRISLVKLLLELAEYSKALDVLSDLQQENDEVVDLWYLYGWCYYCMGEGTQDENERIVNWKDARDCLTKCKKLFHTLNTEDEGILQHAKELLQIINSTVQMAQSNEDNEDVGEEDSWEDYSSDGDGANEQNEDPMEL</sequence>
<proteinExistence type="inferred from homology"/>
<dbReference type="Proteomes" id="UP000789572">
    <property type="component" value="Unassembled WGS sequence"/>
</dbReference>
<dbReference type="AlphaFoldDB" id="A0A9N9DCI8"/>
<evidence type="ECO:0000256" key="4">
    <source>
        <dbReference type="PROSITE-ProRule" id="PRU00339"/>
    </source>
</evidence>
<dbReference type="GO" id="GO:0036064">
    <property type="term" value="C:ciliary basal body"/>
    <property type="evidence" value="ECO:0007669"/>
    <property type="project" value="TreeGrafter"/>
</dbReference>
<dbReference type="SUPFAM" id="SSF48452">
    <property type="entry name" value="TPR-like"/>
    <property type="match status" value="2"/>
</dbReference>
<comment type="caution">
    <text evidence="6">The sequence shown here is derived from an EMBL/GenBank/DDBJ whole genome shotgun (WGS) entry which is preliminary data.</text>
</comment>
<dbReference type="CDD" id="cd24142">
    <property type="entry name" value="ACL4-like"/>
    <property type="match status" value="1"/>
</dbReference>
<dbReference type="OrthoDB" id="1914839at2759"/>
<dbReference type="GO" id="GO:0061512">
    <property type="term" value="P:protein localization to cilium"/>
    <property type="evidence" value="ECO:0007669"/>
    <property type="project" value="TreeGrafter"/>
</dbReference>
<dbReference type="GO" id="GO:0060271">
    <property type="term" value="P:cilium assembly"/>
    <property type="evidence" value="ECO:0007669"/>
    <property type="project" value="TreeGrafter"/>
</dbReference>
<protein>
    <submittedName>
        <fullName evidence="6">10684_t:CDS:1</fullName>
    </submittedName>
</protein>
<reference evidence="6" key="1">
    <citation type="submission" date="2021-06" db="EMBL/GenBank/DDBJ databases">
        <authorList>
            <person name="Kallberg Y."/>
            <person name="Tangrot J."/>
            <person name="Rosling A."/>
        </authorList>
    </citation>
    <scope>NUCLEOTIDE SEQUENCE</scope>
    <source>
        <strain evidence="6">IA702</strain>
    </source>
</reference>
<evidence type="ECO:0000313" key="7">
    <source>
        <dbReference type="Proteomes" id="UP000789572"/>
    </source>
</evidence>
<dbReference type="Gene3D" id="1.25.40.10">
    <property type="entry name" value="Tetratricopeptide repeat domain"/>
    <property type="match status" value="2"/>
</dbReference>
<feature type="compositionally biased region" description="Acidic residues" evidence="5">
    <location>
        <begin position="328"/>
        <end position="344"/>
    </location>
</feature>
<feature type="repeat" description="TPR" evidence="4">
    <location>
        <begin position="56"/>
        <end position="89"/>
    </location>
</feature>
<keyword evidence="7" id="KW-1185">Reference proteome</keyword>